<evidence type="ECO:0000256" key="4">
    <source>
        <dbReference type="ARBA" id="ARBA00022989"/>
    </source>
</evidence>
<feature type="disulfide bond" evidence="6">
    <location>
        <begin position="161"/>
        <end position="180"/>
    </location>
</feature>
<dbReference type="PANTHER" id="PTHR19282:SF555">
    <property type="entry name" value="TETRASPANIN-2A"/>
    <property type="match status" value="1"/>
</dbReference>
<dbReference type="InterPro" id="IPR000301">
    <property type="entry name" value="Tetraspanin_animals"/>
</dbReference>
<evidence type="ECO:0000313" key="8">
    <source>
        <dbReference type="Proteomes" id="UP000695007"/>
    </source>
</evidence>
<dbReference type="Proteomes" id="UP000695007">
    <property type="component" value="Unplaced"/>
</dbReference>
<dbReference type="PRINTS" id="PR00259">
    <property type="entry name" value="TMFOUR"/>
</dbReference>
<name>A0AAJ6YPK2_9HYME</name>
<dbReference type="PIRSF" id="PIRSF002419">
    <property type="entry name" value="Tetraspanin"/>
    <property type="match status" value="1"/>
</dbReference>
<keyword evidence="3 7" id="KW-0812">Transmembrane</keyword>
<evidence type="ECO:0000313" key="9">
    <source>
        <dbReference type="RefSeq" id="XP_011501881.1"/>
    </source>
</evidence>
<evidence type="ECO:0000256" key="5">
    <source>
        <dbReference type="ARBA" id="ARBA00023136"/>
    </source>
</evidence>
<dbReference type="InterPro" id="IPR008952">
    <property type="entry name" value="Tetraspanin_EC2_sf"/>
</dbReference>
<dbReference type="RefSeq" id="XP_011501881.1">
    <property type="nucleotide sequence ID" value="XM_011503579.1"/>
</dbReference>
<feature type="disulfide bond" evidence="6">
    <location>
        <begin position="160"/>
        <end position="193"/>
    </location>
</feature>
<organism evidence="8 9">
    <name type="scientific">Ceratosolen solmsi marchali</name>
    <dbReference type="NCBI Taxonomy" id="326594"/>
    <lineage>
        <taxon>Eukaryota</taxon>
        <taxon>Metazoa</taxon>
        <taxon>Ecdysozoa</taxon>
        <taxon>Arthropoda</taxon>
        <taxon>Hexapoda</taxon>
        <taxon>Insecta</taxon>
        <taxon>Pterygota</taxon>
        <taxon>Neoptera</taxon>
        <taxon>Endopterygota</taxon>
        <taxon>Hymenoptera</taxon>
        <taxon>Apocrita</taxon>
        <taxon>Proctotrupomorpha</taxon>
        <taxon>Chalcidoidea</taxon>
        <taxon>Agaonidae</taxon>
        <taxon>Agaoninae</taxon>
        <taxon>Ceratosolen</taxon>
    </lineage>
</organism>
<dbReference type="PANTHER" id="PTHR19282">
    <property type="entry name" value="TETRASPANIN"/>
    <property type="match status" value="1"/>
</dbReference>
<feature type="transmembrane region" description="Helical" evidence="7">
    <location>
        <begin position="63"/>
        <end position="84"/>
    </location>
</feature>
<proteinExistence type="inferred from homology"/>
<evidence type="ECO:0000256" key="1">
    <source>
        <dbReference type="ARBA" id="ARBA00004141"/>
    </source>
</evidence>
<dbReference type="AlphaFoldDB" id="A0AAJ6YPK2"/>
<reference evidence="9" key="1">
    <citation type="submission" date="2025-08" db="UniProtKB">
        <authorList>
            <consortium name="RefSeq"/>
        </authorList>
    </citation>
    <scope>IDENTIFICATION</scope>
</reference>
<evidence type="ECO:0000256" key="6">
    <source>
        <dbReference type="PIRSR" id="PIRSR002419-1"/>
    </source>
</evidence>
<comment type="similarity">
    <text evidence="2 7">Belongs to the tetraspanin (TM4SF) family.</text>
</comment>
<dbReference type="InterPro" id="IPR018499">
    <property type="entry name" value="Tetraspanin/Peripherin"/>
</dbReference>
<protein>
    <recommendedName>
        <fullName evidence="7">Tetraspanin</fullName>
    </recommendedName>
</protein>
<dbReference type="GO" id="GO:0005886">
    <property type="term" value="C:plasma membrane"/>
    <property type="evidence" value="ECO:0007669"/>
    <property type="project" value="TreeGrafter"/>
</dbReference>
<comment type="subcellular location">
    <subcellularLocation>
        <location evidence="1 7">Membrane</location>
        <topology evidence="1 7">Multi-pass membrane protein</topology>
    </subcellularLocation>
</comment>
<evidence type="ECO:0000256" key="7">
    <source>
        <dbReference type="RuleBase" id="RU361218"/>
    </source>
</evidence>
<sequence length="220" mass="24370">MVPKIQNSNAALLERRIECIKYTLFCFSAIMWILGSGTFGLSLWLRIEPGFQEWVEFLQINEFYIGVNILIFAAVLVIAISFVGCASSLMESQPALFVNIGLQGLSFVFALAGSAVLLDYSTYDSQIQPLIRKSMTNLIINSQHTRVSVVLRMVQENIGCCGADGPMDYLTLLKPLPTECRDTVTGNAFFHGCVEELTWFLEARSGWLAGLALGLCMIHV</sequence>
<evidence type="ECO:0000256" key="2">
    <source>
        <dbReference type="ARBA" id="ARBA00006840"/>
    </source>
</evidence>
<keyword evidence="4 7" id="KW-1133">Transmembrane helix</keyword>
<dbReference type="KEGG" id="csol:105365425"/>
<keyword evidence="8" id="KW-1185">Reference proteome</keyword>
<evidence type="ECO:0000256" key="3">
    <source>
        <dbReference type="ARBA" id="ARBA00022692"/>
    </source>
</evidence>
<dbReference type="Pfam" id="PF00335">
    <property type="entry name" value="Tetraspanin"/>
    <property type="match status" value="1"/>
</dbReference>
<accession>A0AAJ6YPK2</accession>
<feature type="transmembrane region" description="Helical" evidence="7">
    <location>
        <begin position="22"/>
        <end position="43"/>
    </location>
</feature>
<dbReference type="SUPFAM" id="SSF48652">
    <property type="entry name" value="Tetraspanin"/>
    <property type="match status" value="1"/>
</dbReference>
<feature type="transmembrane region" description="Helical" evidence="7">
    <location>
        <begin position="96"/>
        <end position="118"/>
    </location>
</feature>
<keyword evidence="6" id="KW-1015">Disulfide bond</keyword>
<dbReference type="GeneID" id="105365425"/>
<dbReference type="Gene3D" id="1.10.1450.10">
    <property type="entry name" value="Tetraspanin"/>
    <property type="match status" value="1"/>
</dbReference>
<keyword evidence="5 7" id="KW-0472">Membrane</keyword>
<gene>
    <name evidence="9" type="primary">LOC105365425</name>
</gene>
<dbReference type="CDD" id="cd03127">
    <property type="entry name" value="tetraspanin_LEL"/>
    <property type="match status" value="1"/>
</dbReference>
<comment type="caution">
    <text evidence="7">Lacks conserved residue(s) required for the propagation of feature annotation.</text>
</comment>
<dbReference type="CTD" id="31080"/>